<sequence length="71" mass="7779">MTQHSSNWSHWSREPVRAGGPPAENVAGVRSRMKEPEPEHRGSHVDVRAAPTPVIHLKVAQRADASGCFIT</sequence>
<feature type="compositionally biased region" description="Basic and acidic residues" evidence="1">
    <location>
        <begin position="32"/>
        <end position="47"/>
    </location>
</feature>
<feature type="compositionally biased region" description="Polar residues" evidence="1">
    <location>
        <begin position="1"/>
        <end position="10"/>
    </location>
</feature>
<dbReference type="EMBL" id="JAINUG010000192">
    <property type="protein sequence ID" value="KAJ8388629.1"/>
    <property type="molecule type" value="Genomic_DNA"/>
</dbReference>
<keyword evidence="3" id="KW-1185">Reference proteome</keyword>
<reference evidence="2" key="1">
    <citation type="journal article" date="2023" name="Science">
        <title>Genome structures resolve the early diversification of teleost fishes.</title>
        <authorList>
            <person name="Parey E."/>
            <person name="Louis A."/>
            <person name="Montfort J."/>
            <person name="Bouchez O."/>
            <person name="Roques C."/>
            <person name="Iampietro C."/>
            <person name="Lluch J."/>
            <person name="Castinel A."/>
            <person name="Donnadieu C."/>
            <person name="Desvignes T."/>
            <person name="Floi Bucao C."/>
            <person name="Jouanno E."/>
            <person name="Wen M."/>
            <person name="Mejri S."/>
            <person name="Dirks R."/>
            <person name="Jansen H."/>
            <person name="Henkel C."/>
            <person name="Chen W.J."/>
            <person name="Zahm M."/>
            <person name="Cabau C."/>
            <person name="Klopp C."/>
            <person name="Thompson A.W."/>
            <person name="Robinson-Rechavi M."/>
            <person name="Braasch I."/>
            <person name="Lecointre G."/>
            <person name="Bobe J."/>
            <person name="Postlethwait J.H."/>
            <person name="Berthelot C."/>
            <person name="Roest Crollius H."/>
            <person name="Guiguen Y."/>
        </authorList>
    </citation>
    <scope>NUCLEOTIDE SEQUENCE</scope>
    <source>
        <strain evidence="2">NC1722</strain>
    </source>
</reference>
<protein>
    <submittedName>
        <fullName evidence="2">Uncharacterized protein</fullName>
    </submittedName>
</protein>
<proteinExistence type="predicted"/>
<dbReference type="AlphaFoldDB" id="A0AAD7RQQ1"/>
<comment type="caution">
    <text evidence="2">The sequence shown here is derived from an EMBL/GenBank/DDBJ whole genome shotgun (WGS) entry which is preliminary data.</text>
</comment>
<dbReference type="Proteomes" id="UP001221898">
    <property type="component" value="Unassembled WGS sequence"/>
</dbReference>
<accession>A0AAD7RQQ1</accession>
<evidence type="ECO:0000313" key="2">
    <source>
        <dbReference type="EMBL" id="KAJ8388629.1"/>
    </source>
</evidence>
<name>A0AAD7RQQ1_9TELE</name>
<evidence type="ECO:0000256" key="1">
    <source>
        <dbReference type="SAM" id="MobiDB-lite"/>
    </source>
</evidence>
<evidence type="ECO:0000313" key="3">
    <source>
        <dbReference type="Proteomes" id="UP001221898"/>
    </source>
</evidence>
<feature type="region of interest" description="Disordered" evidence="1">
    <location>
        <begin position="1"/>
        <end position="49"/>
    </location>
</feature>
<organism evidence="2 3">
    <name type="scientific">Aldrovandia affinis</name>
    <dbReference type="NCBI Taxonomy" id="143900"/>
    <lineage>
        <taxon>Eukaryota</taxon>
        <taxon>Metazoa</taxon>
        <taxon>Chordata</taxon>
        <taxon>Craniata</taxon>
        <taxon>Vertebrata</taxon>
        <taxon>Euteleostomi</taxon>
        <taxon>Actinopterygii</taxon>
        <taxon>Neopterygii</taxon>
        <taxon>Teleostei</taxon>
        <taxon>Notacanthiformes</taxon>
        <taxon>Halosauridae</taxon>
        <taxon>Aldrovandia</taxon>
    </lineage>
</organism>
<gene>
    <name evidence="2" type="ORF">AAFF_G00131940</name>
</gene>